<gene>
    <name evidence="1" type="ORF">Gogos_002311</name>
</gene>
<keyword evidence="2" id="KW-1185">Reference proteome</keyword>
<protein>
    <submittedName>
        <fullName evidence="1">Uncharacterized protein</fullName>
    </submittedName>
</protein>
<evidence type="ECO:0000313" key="2">
    <source>
        <dbReference type="Proteomes" id="UP000593579"/>
    </source>
</evidence>
<organism evidence="1 2">
    <name type="scientific">Gossypium gossypioides</name>
    <name type="common">Mexican cotton</name>
    <name type="synonym">Selera gossypioides</name>
    <dbReference type="NCBI Taxonomy" id="34282"/>
    <lineage>
        <taxon>Eukaryota</taxon>
        <taxon>Viridiplantae</taxon>
        <taxon>Streptophyta</taxon>
        <taxon>Embryophyta</taxon>
        <taxon>Tracheophyta</taxon>
        <taxon>Spermatophyta</taxon>
        <taxon>Magnoliopsida</taxon>
        <taxon>eudicotyledons</taxon>
        <taxon>Gunneridae</taxon>
        <taxon>Pentapetalae</taxon>
        <taxon>rosids</taxon>
        <taxon>malvids</taxon>
        <taxon>Malvales</taxon>
        <taxon>Malvaceae</taxon>
        <taxon>Malvoideae</taxon>
        <taxon>Gossypium</taxon>
    </lineage>
</organism>
<evidence type="ECO:0000313" key="1">
    <source>
        <dbReference type="EMBL" id="MBA0750935.1"/>
    </source>
</evidence>
<name>A0A7J9CRT5_GOSGO</name>
<dbReference type="InterPro" id="IPR008949">
    <property type="entry name" value="Isoprenoid_synthase_dom_sf"/>
</dbReference>
<dbReference type="OrthoDB" id="1936865at2759"/>
<dbReference type="Gene3D" id="1.10.600.10">
    <property type="entry name" value="Farnesyl Diphosphate Synthase"/>
    <property type="match status" value="1"/>
</dbReference>
<proteinExistence type="predicted"/>
<sequence>MKMNKYRIEDSPFAKHFVETTTNLARISTCVYQHGDGHGCPDNISKNRIQSLIVDPVSIN</sequence>
<dbReference type="SUPFAM" id="SSF48576">
    <property type="entry name" value="Terpenoid synthases"/>
    <property type="match status" value="1"/>
</dbReference>
<comment type="caution">
    <text evidence="1">The sequence shown here is derived from an EMBL/GenBank/DDBJ whole genome shotgun (WGS) entry which is preliminary data.</text>
</comment>
<accession>A0A7J9CRT5</accession>
<reference evidence="1 2" key="1">
    <citation type="journal article" date="2019" name="Genome Biol. Evol.">
        <title>Insights into the evolution of the New World diploid cottons (Gossypium, subgenus Houzingenia) based on genome sequencing.</title>
        <authorList>
            <person name="Grover C.E."/>
            <person name="Arick M.A. 2nd"/>
            <person name="Thrash A."/>
            <person name="Conover J.L."/>
            <person name="Sanders W.S."/>
            <person name="Peterson D.G."/>
            <person name="Frelichowski J.E."/>
            <person name="Scheffler J.A."/>
            <person name="Scheffler B.E."/>
            <person name="Wendel J.F."/>
        </authorList>
    </citation>
    <scope>NUCLEOTIDE SEQUENCE [LARGE SCALE GENOMIC DNA]</scope>
    <source>
        <strain evidence="1">5</strain>
        <tissue evidence="1">Leaf</tissue>
    </source>
</reference>
<dbReference type="AlphaFoldDB" id="A0A7J9CRT5"/>
<dbReference type="Proteomes" id="UP000593579">
    <property type="component" value="Unassembled WGS sequence"/>
</dbReference>
<dbReference type="EMBL" id="JABEZY010000012">
    <property type="protein sequence ID" value="MBA0750935.1"/>
    <property type="molecule type" value="Genomic_DNA"/>
</dbReference>